<reference evidence="2" key="1">
    <citation type="submission" date="2007-10" db="EMBL/GenBank/DDBJ databases">
        <title>NEDO human cDNA sequencing project focused on splicing variants.</title>
        <authorList>
            <person name="Wakamatsu A."/>
            <person name="Yamamoto J."/>
            <person name="Kimura K."/>
            <person name="Ishii S."/>
            <person name="Watanabe K."/>
            <person name="Sugiyama A."/>
            <person name="Murakawa K."/>
            <person name="Kaida T."/>
            <person name="Tsuchiya K."/>
            <person name="Fukuzumi Y."/>
            <person name="Kumagai A."/>
            <person name="Oishi Y."/>
            <person name="Yamamoto S."/>
            <person name="Ono Y."/>
            <person name="Komori Y."/>
            <person name="Yamazaki M."/>
            <person name="Kisu Y."/>
            <person name="Nishikawa T."/>
            <person name="Sugano S."/>
            <person name="Nomura N."/>
            <person name="Isogai T."/>
        </authorList>
    </citation>
    <scope>NUCLEOTIDE SEQUENCE</scope>
    <source>
        <tissue evidence="2">Colon</tissue>
    </source>
</reference>
<proteinExistence type="evidence at transcript level"/>
<organism evidence="2">
    <name type="scientific">Homo sapiens</name>
    <name type="common">Human</name>
    <dbReference type="NCBI Taxonomy" id="9606"/>
    <lineage>
        <taxon>Eukaryota</taxon>
        <taxon>Metazoa</taxon>
        <taxon>Chordata</taxon>
        <taxon>Craniata</taxon>
        <taxon>Vertebrata</taxon>
        <taxon>Euteleostomi</taxon>
        <taxon>Mammalia</taxon>
        <taxon>Eutheria</taxon>
        <taxon>Euarchontoglires</taxon>
        <taxon>Primates</taxon>
        <taxon>Haplorrhini</taxon>
        <taxon>Catarrhini</taxon>
        <taxon>Hominidae</taxon>
        <taxon>Homo</taxon>
    </lineage>
</organism>
<feature type="region of interest" description="Disordered" evidence="1">
    <location>
        <begin position="23"/>
        <end position="57"/>
    </location>
</feature>
<protein>
    <submittedName>
        <fullName evidence="2">cDNA FLJ51355</fullName>
    </submittedName>
</protein>
<dbReference type="EMBL" id="AK301628">
    <property type="protein sequence ID" value="BAG63113.1"/>
    <property type="molecule type" value="mRNA"/>
</dbReference>
<evidence type="ECO:0000313" key="2">
    <source>
        <dbReference type="EMBL" id="BAG63113.1"/>
    </source>
</evidence>
<sequence length="101" mass="10818">MALCAQVMLLCNVSVEQPGRGLGRLKSGASGSSHLRTGSDLGLRAGRHTSLTTSTARSVATAYRRANACRGTNVDRAVTWDTKLDGFPRSQCHPFRSQAEK</sequence>
<dbReference type="AlphaFoldDB" id="B4DWQ1"/>
<evidence type="ECO:0000256" key="1">
    <source>
        <dbReference type="SAM" id="MobiDB-lite"/>
    </source>
</evidence>
<accession>B4DWQ1</accession>
<name>B4DWQ1_HUMAN</name>